<dbReference type="EMBL" id="BJYF01000006">
    <property type="protein sequence ID" value="GEN59271.1"/>
    <property type="molecule type" value="Genomic_DNA"/>
</dbReference>
<dbReference type="AlphaFoldDB" id="A0A511X8M2"/>
<dbReference type="Proteomes" id="UP000321635">
    <property type="component" value="Unassembled WGS sequence"/>
</dbReference>
<comment type="caution">
    <text evidence="1">The sequence shown here is derived from an EMBL/GenBank/DDBJ whole genome shotgun (WGS) entry which is preliminary data.</text>
</comment>
<protein>
    <submittedName>
        <fullName evidence="1">Uncharacterized protein</fullName>
    </submittedName>
</protein>
<name>A0A511X8M2_9PROT</name>
<dbReference type="RefSeq" id="WP_026398027.1">
    <property type="nucleotide sequence ID" value="NZ_BAPG01000018.1"/>
</dbReference>
<evidence type="ECO:0000313" key="2">
    <source>
        <dbReference type="Proteomes" id="UP000321635"/>
    </source>
</evidence>
<organism evidence="1 2">
    <name type="scientific">Acetobacter nitrogenifigens DSM 23921 = NBRC 105050</name>
    <dbReference type="NCBI Taxonomy" id="1120919"/>
    <lineage>
        <taxon>Bacteria</taxon>
        <taxon>Pseudomonadati</taxon>
        <taxon>Pseudomonadota</taxon>
        <taxon>Alphaproteobacteria</taxon>
        <taxon>Acetobacterales</taxon>
        <taxon>Acetobacteraceae</taxon>
        <taxon>Acetobacter</taxon>
    </lineage>
</organism>
<gene>
    <name evidence="1" type="ORF">ANI02nite_11550</name>
</gene>
<sequence>MLRRFDKVDMSANTGRLHEIFTLRREDDAMRLGWRPGTMETMLNLLRLISETALTACNLWADERPAP</sequence>
<reference evidence="1 2" key="1">
    <citation type="submission" date="2019-07" db="EMBL/GenBank/DDBJ databases">
        <title>Whole genome shotgun sequence of Acetobacter nitrogenifigens NBRC 105050.</title>
        <authorList>
            <person name="Hosoyama A."/>
            <person name="Uohara A."/>
            <person name="Ohji S."/>
            <person name="Ichikawa N."/>
        </authorList>
    </citation>
    <scope>NUCLEOTIDE SEQUENCE [LARGE SCALE GENOMIC DNA]</scope>
    <source>
        <strain evidence="1 2">NBRC 105050</strain>
    </source>
</reference>
<proteinExistence type="predicted"/>
<dbReference type="STRING" id="1120919.GCA_000429165_02121"/>
<evidence type="ECO:0000313" key="1">
    <source>
        <dbReference type="EMBL" id="GEN59271.1"/>
    </source>
</evidence>
<keyword evidence="2" id="KW-1185">Reference proteome</keyword>
<accession>A0A511X8M2</accession>